<proteinExistence type="predicted"/>
<organism evidence="1 2">
    <name type="scientific">Bemisia tabaci</name>
    <name type="common">Sweetpotato whitefly</name>
    <name type="synonym">Aleurodes tabaci</name>
    <dbReference type="NCBI Taxonomy" id="7038"/>
    <lineage>
        <taxon>Eukaryota</taxon>
        <taxon>Metazoa</taxon>
        <taxon>Ecdysozoa</taxon>
        <taxon>Arthropoda</taxon>
        <taxon>Hexapoda</taxon>
        <taxon>Insecta</taxon>
        <taxon>Pterygota</taxon>
        <taxon>Neoptera</taxon>
        <taxon>Paraneoptera</taxon>
        <taxon>Hemiptera</taxon>
        <taxon>Sternorrhyncha</taxon>
        <taxon>Aleyrodoidea</taxon>
        <taxon>Aleyrodidae</taxon>
        <taxon>Aleyrodinae</taxon>
        <taxon>Bemisia</taxon>
    </lineage>
</organism>
<reference evidence="1" key="1">
    <citation type="submission" date="2021-12" db="EMBL/GenBank/DDBJ databases">
        <authorList>
            <person name="King R."/>
        </authorList>
    </citation>
    <scope>NUCLEOTIDE SEQUENCE</scope>
</reference>
<dbReference type="AlphaFoldDB" id="A0A9P0F6G3"/>
<sequence length="84" mass="9487">MSSGTFVDRIDPFAKRSLKKKTKKSQGSSRYRNSADVELQQLPALKAIHSGYLVTWKGREVKLIRKKSRKETAEPLELGISVPD</sequence>
<evidence type="ECO:0000313" key="1">
    <source>
        <dbReference type="EMBL" id="CAH0391750.1"/>
    </source>
</evidence>
<dbReference type="Proteomes" id="UP001152759">
    <property type="component" value="Chromosome 6"/>
</dbReference>
<gene>
    <name evidence="1" type="ORF">BEMITA_LOCUS10339</name>
</gene>
<keyword evidence="2" id="KW-1185">Reference proteome</keyword>
<name>A0A9P0F6G3_BEMTA</name>
<evidence type="ECO:0000313" key="2">
    <source>
        <dbReference type="Proteomes" id="UP001152759"/>
    </source>
</evidence>
<dbReference type="EMBL" id="OU963867">
    <property type="protein sequence ID" value="CAH0391750.1"/>
    <property type="molecule type" value="Genomic_DNA"/>
</dbReference>
<accession>A0A9P0F6G3</accession>
<protein>
    <submittedName>
        <fullName evidence="1">Uncharacterized protein</fullName>
    </submittedName>
</protein>